<accession>A0A372GPH5</accession>
<dbReference type="CDD" id="cd00009">
    <property type="entry name" value="AAA"/>
    <property type="match status" value="1"/>
</dbReference>
<reference evidence="6 7" key="1">
    <citation type="submission" date="2018-08" db="EMBL/GenBank/DDBJ databases">
        <title>Actinomadura spongicola sp. nov., isolated from marine sponge Leucetta chagosensis.</title>
        <authorList>
            <person name="Li L."/>
            <person name="Lin H.W."/>
        </authorList>
    </citation>
    <scope>NUCLEOTIDE SEQUENCE [LARGE SCALE GENOMIC DNA]</scope>
    <source>
        <strain evidence="6 7">LHW52907</strain>
    </source>
</reference>
<dbReference type="GO" id="GO:0006508">
    <property type="term" value="P:proteolysis"/>
    <property type="evidence" value="ECO:0007669"/>
    <property type="project" value="UniProtKB-KW"/>
</dbReference>
<evidence type="ECO:0000256" key="4">
    <source>
        <dbReference type="SAM" id="MobiDB-lite"/>
    </source>
</evidence>
<dbReference type="AlphaFoldDB" id="A0A372GPH5"/>
<keyword evidence="3 6" id="KW-0067">ATP-binding</keyword>
<feature type="domain" description="AAA+ ATPase" evidence="5">
    <location>
        <begin position="655"/>
        <end position="834"/>
    </location>
</feature>
<gene>
    <name evidence="6" type="ORF">D0T12_01625</name>
</gene>
<name>A0A372GPH5_9ACTN</name>
<dbReference type="SMART" id="SM00382">
    <property type="entry name" value="AAA"/>
    <property type="match status" value="2"/>
</dbReference>
<dbReference type="Gene3D" id="1.10.8.60">
    <property type="match status" value="1"/>
</dbReference>
<dbReference type="GO" id="GO:0008233">
    <property type="term" value="F:peptidase activity"/>
    <property type="evidence" value="ECO:0007669"/>
    <property type="project" value="UniProtKB-KW"/>
</dbReference>
<dbReference type="SUPFAM" id="SSF52540">
    <property type="entry name" value="P-loop containing nucleoside triphosphate hydrolases"/>
    <property type="match status" value="2"/>
</dbReference>
<dbReference type="InterPro" id="IPR001270">
    <property type="entry name" value="ClpA/B"/>
</dbReference>
<dbReference type="Gene3D" id="3.40.50.300">
    <property type="entry name" value="P-loop containing nucleotide triphosphate hydrolases"/>
    <property type="match status" value="2"/>
</dbReference>
<dbReference type="GO" id="GO:0034605">
    <property type="term" value="P:cellular response to heat"/>
    <property type="evidence" value="ECO:0007669"/>
    <property type="project" value="TreeGrafter"/>
</dbReference>
<proteinExistence type="predicted"/>
<dbReference type="CDD" id="cd19499">
    <property type="entry name" value="RecA-like_ClpB_Hsp104-like"/>
    <property type="match status" value="1"/>
</dbReference>
<dbReference type="PANTHER" id="PTHR11638">
    <property type="entry name" value="ATP-DEPENDENT CLP PROTEASE"/>
    <property type="match status" value="1"/>
</dbReference>
<dbReference type="InterPro" id="IPR050130">
    <property type="entry name" value="ClpA_ClpB"/>
</dbReference>
<keyword evidence="1" id="KW-0677">Repeat</keyword>
<dbReference type="EMBL" id="QVNQ01000001">
    <property type="protein sequence ID" value="RFS86983.1"/>
    <property type="molecule type" value="Genomic_DNA"/>
</dbReference>
<dbReference type="InterPro" id="IPR003593">
    <property type="entry name" value="AAA+_ATPase"/>
</dbReference>
<dbReference type="SUPFAM" id="SSF81923">
    <property type="entry name" value="Double Clp-N motif"/>
    <property type="match status" value="1"/>
</dbReference>
<protein>
    <submittedName>
        <fullName evidence="6">ATP-dependent Clp protease ATP-binding subunit</fullName>
    </submittedName>
</protein>
<dbReference type="Pfam" id="PF17871">
    <property type="entry name" value="AAA_lid_9"/>
    <property type="match status" value="1"/>
</dbReference>
<evidence type="ECO:0000259" key="5">
    <source>
        <dbReference type="SMART" id="SM00382"/>
    </source>
</evidence>
<comment type="caution">
    <text evidence="6">The sequence shown here is derived from an EMBL/GenBank/DDBJ whole genome shotgun (WGS) entry which is preliminary data.</text>
</comment>
<feature type="region of interest" description="Disordered" evidence="4">
    <location>
        <begin position="940"/>
        <end position="964"/>
    </location>
</feature>
<dbReference type="InterPro" id="IPR027417">
    <property type="entry name" value="P-loop_NTPase"/>
</dbReference>
<keyword evidence="6" id="KW-0645">Protease</keyword>
<dbReference type="PANTHER" id="PTHR11638:SF18">
    <property type="entry name" value="HEAT SHOCK PROTEIN 104"/>
    <property type="match status" value="1"/>
</dbReference>
<keyword evidence="7" id="KW-1185">Reference proteome</keyword>
<dbReference type="Gene3D" id="1.10.1780.10">
    <property type="entry name" value="Clp, N-terminal domain"/>
    <property type="match status" value="1"/>
</dbReference>
<dbReference type="GO" id="GO:0005737">
    <property type="term" value="C:cytoplasm"/>
    <property type="evidence" value="ECO:0007669"/>
    <property type="project" value="TreeGrafter"/>
</dbReference>
<evidence type="ECO:0000256" key="2">
    <source>
        <dbReference type="ARBA" id="ARBA00022741"/>
    </source>
</evidence>
<dbReference type="OrthoDB" id="9803641at2"/>
<evidence type="ECO:0000256" key="1">
    <source>
        <dbReference type="ARBA" id="ARBA00022737"/>
    </source>
</evidence>
<dbReference type="Proteomes" id="UP000262882">
    <property type="component" value="Unassembled WGS sequence"/>
</dbReference>
<evidence type="ECO:0000313" key="6">
    <source>
        <dbReference type="EMBL" id="RFS86983.1"/>
    </source>
</evidence>
<dbReference type="InterPro" id="IPR041546">
    <property type="entry name" value="ClpA/ClpB_AAA_lid"/>
</dbReference>
<dbReference type="GO" id="GO:0016887">
    <property type="term" value="F:ATP hydrolysis activity"/>
    <property type="evidence" value="ECO:0007669"/>
    <property type="project" value="InterPro"/>
</dbReference>
<evidence type="ECO:0000256" key="3">
    <source>
        <dbReference type="ARBA" id="ARBA00022840"/>
    </source>
</evidence>
<dbReference type="InterPro" id="IPR004176">
    <property type="entry name" value="Clp_R_N"/>
</dbReference>
<dbReference type="InterPro" id="IPR036628">
    <property type="entry name" value="Clp_N_dom_sf"/>
</dbReference>
<dbReference type="PRINTS" id="PR00300">
    <property type="entry name" value="CLPPROTEASEA"/>
</dbReference>
<dbReference type="InterPro" id="IPR003959">
    <property type="entry name" value="ATPase_AAA_core"/>
</dbReference>
<dbReference type="Pfam" id="PF02861">
    <property type="entry name" value="Clp_N"/>
    <property type="match status" value="1"/>
</dbReference>
<dbReference type="GO" id="GO:0005524">
    <property type="term" value="F:ATP binding"/>
    <property type="evidence" value="ECO:0007669"/>
    <property type="project" value="UniProtKB-KW"/>
</dbReference>
<evidence type="ECO:0000313" key="7">
    <source>
        <dbReference type="Proteomes" id="UP000262882"/>
    </source>
</evidence>
<sequence>MLFDNGVFDPRAVDDPRTVDVLHAAVERAAGSVRTSDLLRAALASKDAPLLTALGRALPDGVQVRHLLEGIEIYSPARAPGSGADEFGGGRDEFSAESLAALDAFGEEYGKSSPDERRATALELLVACVLEHLEARDRQNLVTLDAPAAAAVLRTQVRAAREPLPSLLDEESGRLRSEEFTQDAWSALEQAAEQAALLGYDRVLPPHCLLALLGETEGLAEHLVRLQVAPQVGPAKVAATVADAFRLIERPRTTEPLPLDRAGLGEPFLAMLGRARRAAASWNAERIDAPHLLGAVLAEMPPRLDNVLRAPPLRLDPSLLRDHLDEALRQRATTQPREVAFRLPATLPPAQDLTWLARTDEPAPALHVDRYFDPLLRALHRASAPHVLITGMPGVGTTTLVRELARRAAIGQIPFLRRKRFLYVDCRDVTPTESGTKLSGLIEHVTGRTDLVVCVDGLGSLLRGPSGADHRLPLRAAMKERRIHLIGVLSVHDHDDLIASDRALSELCARIEVDEPGRAEALEMAAQAAEEFASRFKLRVDERAVERAVLLSVDFMLNERLPAKAVRVLRRACEDLHYRRTQAGSDQEAVRPDDVAAVVAEFSGVPVAQIAGTGGERIDLERALGESVVGQPEAVRVVAGELRRIKAGLASPGRPASVMLFAGLTGVGKTELAKTIARFYSASKRIQTYPMENFTEPHSVAGILGSPPGYVGHDQGGRLINDLNADPYCVFLLDEAEKAHPEVWRPFLNLFDEGWIVDQRGTKAFGDRAIFVLTTNAGHDIIARMAAEGRPMQETADAVERHLRQVRHPRSGEVVFPPEFLARLRQIVIFRPLDRAAMEGICRQEIARQRRFWRDRREKRLVVPEALIGHIADRGHAANEAAGGARGGRIISRLVSQLVEDPITIAAERAPDAFHRCGRVELRFRPGGEPQVEAVFLTPEEQDPAVDGAAAPGDRRVRLRKAGA</sequence>
<keyword evidence="6" id="KW-0378">Hydrolase</keyword>
<keyword evidence="2" id="KW-0547">Nucleotide-binding</keyword>
<dbReference type="RefSeq" id="WP_117397436.1">
    <property type="nucleotide sequence ID" value="NZ_QVNQ01000001.1"/>
</dbReference>
<feature type="domain" description="AAA+ ATPase" evidence="5">
    <location>
        <begin position="383"/>
        <end position="517"/>
    </location>
</feature>
<organism evidence="6 7">
    <name type="scientific">Actinomadura spongiicola</name>
    <dbReference type="NCBI Taxonomy" id="2303421"/>
    <lineage>
        <taxon>Bacteria</taxon>
        <taxon>Bacillati</taxon>
        <taxon>Actinomycetota</taxon>
        <taxon>Actinomycetes</taxon>
        <taxon>Streptosporangiales</taxon>
        <taxon>Thermomonosporaceae</taxon>
        <taxon>Actinomadura</taxon>
    </lineage>
</organism>
<dbReference type="Pfam" id="PF07724">
    <property type="entry name" value="AAA_2"/>
    <property type="match status" value="1"/>
</dbReference>